<feature type="transmembrane region" description="Helical" evidence="7">
    <location>
        <begin position="438"/>
        <end position="459"/>
    </location>
</feature>
<reference evidence="9 10" key="1">
    <citation type="submission" date="2018-05" db="EMBL/GenBank/DDBJ databases">
        <title>Genome sequencing and assembly of the regulated plant pathogen Lachnellula willkommii and related sister species for the development of diagnostic species identification markers.</title>
        <authorList>
            <person name="Giroux E."/>
            <person name="Bilodeau G."/>
        </authorList>
    </citation>
    <scope>NUCLEOTIDE SEQUENCE [LARGE SCALE GENOMIC DNA]</scope>
    <source>
        <strain evidence="9 10">CBS 268.59</strain>
    </source>
</reference>
<dbReference type="InterPro" id="IPR011701">
    <property type="entry name" value="MFS"/>
</dbReference>
<name>A0A8T9CG88_9HELO</name>
<evidence type="ECO:0000256" key="6">
    <source>
        <dbReference type="SAM" id="MobiDB-lite"/>
    </source>
</evidence>
<dbReference type="OrthoDB" id="2962993at2759"/>
<feature type="transmembrane region" description="Helical" evidence="7">
    <location>
        <begin position="78"/>
        <end position="96"/>
    </location>
</feature>
<keyword evidence="3 7" id="KW-0812">Transmembrane</keyword>
<dbReference type="PANTHER" id="PTHR43791">
    <property type="entry name" value="PERMEASE-RELATED"/>
    <property type="match status" value="1"/>
</dbReference>
<dbReference type="Pfam" id="PF07690">
    <property type="entry name" value="MFS_1"/>
    <property type="match status" value="1"/>
</dbReference>
<evidence type="ECO:0000259" key="8">
    <source>
        <dbReference type="PROSITE" id="PS50850"/>
    </source>
</evidence>
<feature type="region of interest" description="Disordered" evidence="6">
    <location>
        <begin position="1"/>
        <end position="34"/>
    </location>
</feature>
<proteinExistence type="predicted"/>
<organism evidence="9 10">
    <name type="scientific">Lachnellula suecica</name>
    <dbReference type="NCBI Taxonomy" id="602035"/>
    <lineage>
        <taxon>Eukaryota</taxon>
        <taxon>Fungi</taxon>
        <taxon>Dikarya</taxon>
        <taxon>Ascomycota</taxon>
        <taxon>Pezizomycotina</taxon>
        <taxon>Leotiomycetes</taxon>
        <taxon>Helotiales</taxon>
        <taxon>Lachnaceae</taxon>
        <taxon>Lachnellula</taxon>
    </lineage>
</organism>
<sequence length="528" mass="58466">MAAVKPVNGAHHNSSFETPSHPDAAENMKESSEHIEKIQEGHAGLDDSNVLSKSLPTINSTYYDAETKRILRKIDYRLLPMLTLLYVLSFLDRGNIGNAKVAGMNADLKLTGTQYNLALTVFFFPYAVFEIPSNIVLKLMRPSIWICILMISWGTIMTLQGIVQNYHGLLITRILLGFSESGFFPAATYLLTIWYCRFEVQTRLAVFYSAASLAGAFSGLLAFAIDKMDGIGGLSGWRWIYILEGILTVAIACTLPWTLPDSPQRANFLTTGEKGYINRRLEQDAGTSAGTVRTLDTFKWKYLVAALTEWKLYFGMIAYWGNSAPTIINQLGYTAANAQLLNEQSDSITAIPIYTLGVISTLVFSHIADRYQTRWPFIVAPFCIAMVGLIGLISIPHPRLPGLTYAFLFTIPAGVYPPLIGILSWFGNNLAPSWKRAVGMALLISLGNLGGAVGSNIFIERQAPDYWLGYGFCLGIVSAAITCTVILRVAYGRVNKERDLMNEEEVRAMYTEEELLDMGDKSPLYRSA</sequence>
<feature type="transmembrane region" description="Helical" evidence="7">
    <location>
        <begin position="237"/>
        <end position="259"/>
    </location>
</feature>
<dbReference type="InterPro" id="IPR036259">
    <property type="entry name" value="MFS_trans_sf"/>
</dbReference>
<dbReference type="FunFam" id="1.20.1250.20:FF:000034">
    <property type="entry name" value="MFS general substrate transporter"/>
    <property type="match status" value="1"/>
</dbReference>
<accession>A0A8T9CG88</accession>
<dbReference type="GO" id="GO:0022857">
    <property type="term" value="F:transmembrane transporter activity"/>
    <property type="evidence" value="ECO:0007669"/>
    <property type="project" value="InterPro"/>
</dbReference>
<comment type="caution">
    <text evidence="9">The sequence shown here is derived from an EMBL/GenBank/DDBJ whole genome shotgun (WGS) entry which is preliminary data.</text>
</comment>
<feature type="transmembrane region" description="Helical" evidence="7">
    <location>
        <begin position="403"/>
        <end position="426"/>
    </location>
</feature>
<evidence type="ECO:0000256" key="3">
    <source>
        <dbReference type="ARBA" id="ARBA00022692"/>
    </source>
</evidence>
<keyword evidence="2" id="KW-0813">Transport</keyword>
<dbReference type="PROSITE" id="PS50850">
    <property type="entry name" value="MFS"/>
    <property type="match status" value="1"/>
</dbReference>
<dbReference type="SUPFAM" id="SSF103473">
    <property type="entry name" value="MFS general substrate transporter"/>
    <property type="match status" value="1"/>
</dbReference>
<dbReference type="AlphaFoldDB" id="A0A8T9CG88"/>
<dbReference type="Gene3D" id="1.20.1250.20">
    <property type="entry name" value="MFS general substrate transporter like domains"/>
    <property type="match status" value="2"/>
</dbReference>
<evidence type="ECO:0000256" key="1">
    <source>
        <dbReference type="ARBA" id="ARBA00004141"/>
    </source>
</evidence>
<evidence type="ECO:0000256" key="7">
    <source>
        <dbReference type="SAM" id="Phobius"/>
    </source>
</evidence>
<evidence type="ECO:0000256" key="2">
    <source>
        <dbReference type="ARBA" id="ARBA00022448"/>
    </source>
</evidence>
<feature type="transmembrane region" description="Helical" evidence="7">
    <location>
        <begin position="169"/>
        <end position="192"/>
    </location>
</feature>
<evidence type="ECO:0000256" key="5">
    <source>
        <dbReference type="ARBA" id="ARBA00023136"/>
    </source>
</evidence>
<keyword evidence="5 7" id="KW-0472">Membrane</keyword>
<gene>
    <name evidence="9" type="ORF">LSUE1_G001826</name>
</gene>
<protein>
    <submittedName>
        <fullName evidence="9">Putative transporter</fullName>
    </submittedName>
</protein>
<evidence type="ECO:0000256" key="4">
    <source>
        <dbReference type="ARBA" id="ARBA00022989"/>
    </source>
</evidence>
<feature type="transmembrane region" description="Helical" evidence="7">
    <location>
        <begin position="204"/>
        <end position="225"/>
    </location>
</feature>
<keyword evidence="4 7" id="KW-1133">Transmembrane helix</keyword>
<dbReference type="PANTHER" id="PTHR43791:SF18">
    <property type="entry name" value="NICOTINIC ACID TRANSPORTER TNA1, PUTATIVE (AFU_ORTHOLOGUE AFUA_3G03820)-RELATED"/>
    <property type="match status" value="1"/>
</dbReference>
<dbReference type="Proteomes" id="UP000469558">
    <property type="component" value="Unassembled WGS sequence"/>
</dbReference>
<feature type="domain" description="Major facilitator superfamily (MFS) profile" evidence="8">
    <location>
        <begin position="78"/>
        <end position="498"/>
    </location>
</feature>
<dbReference type="EMBL" id="QGMK01000180">
    <property type="protein sequence ID" value="TVY83547.1"/>
    <property type="molecule type" value="Genomic_DNA"/>
</dbReference>
<comment type="subcellular location">
    <subcellularLocation>
        <location evidence="1">Membrane</location>
        <topology evidence="1">Multi-pass membrane protein</topology>
    </subcellularLocation>
</comment>
<dbReference type="GO" id="GO:0016020">
    <property type="term" value="C:membrane"/>
    <property type="evidence" value="ECO:0007669"/>
    <property type="project" value="UniProtKB-SubCell"/>
</dbReference>
<feature type="transmembrane region" description="Helical" evidence="7">
    <location>
        <begin position="375"/>
        <end position="397"/>
    </location>
</feature>
<evidence type="ECO:0000313" key="10">
    <source>
        <dbReference type="Proteomes" id="UP000469558"/>
    </source>
</evidence>
<feature type="transmembrane region" description="Helical" evidence="7">
    <location>
        <begin position="465"/>
        <end position="491"/>
    </location>
</feature>
<dbReference type="InterPro" id="IPR020846">
    <property type="entry name" value="MFS_dom"/>
</dbReference>
<evidence type="ECO:0000313" key="9">
    <source>
        <dbReference type="EMBL" id="TVY83547.1"/>
    </source>
</evidence>
<keyword evidence="10" id="KW-1185">Reference proteome</keyword>
<feature type="transmembrane region" description="Helical" evidence="7">
    <location>
        <begin position="348"/>
        <end position="368"/>
    </location>
</feature>
<feature type="transmembrane region" description="Helical" evidence="7">
    <location>
        <begin position="116"/>
        <end position="137"/>
    </location>
</feature>
<feature type="compositionally biased region" description="Basic and acidic residues" evidence="6">
    <location>
        <begin position="23"/>
        <end position="34"/>
    </location>
</feature>
<feature type="transmembrane region" description="Helical" evidence="7">
    <location>
        <begin position="144"/>
        <end position="163"/>
    </location>
</feature>